<dbReference type="InterPro" id="IPR001878">
    <property type="entry name" value="Znf_CCHC"/>
</dbReference>
<keyword evidence="1" id="KW-0479">Metal-binding</keyword>
<evidence type="ECO:0000256" key="1">
    <source>
        <dbReference type="PROSITE-ProRule" id="PRU00047"/>
    </source>
</evidence>
<accession>A0ABR0H1B7</accession>
<reference evidence="4 5" key="1">
    <citation type="journal article" date="2023" name="bioRxiv">
        <title>High-quality genome assemblies of four members of thePodospora anserinaspecies complex.</title>
        <authorList>
            <person name="Ament-Velasquez S.L."/>
            <person name="Vogan A.A."/>
            <person name="Wallerman O."/>
            <person name="Hartmann F."/>
            <person name="Gautier V."/>
            <person name="Silar P."/>
            <person name="Giraud T."/>
            <person name="Johannesson H."/>
        </authorList>
    </citation>
    <scope>NUCLEOTIDE SEQUENCE [LARGE SCALE GENOMIC DNA]</scope>
    <source>
        <strain evidence="4 5">CBS 411.78</strain>
    </source>
</reference>
<dbReference type="SUPFAM" id="SSF57756">
    <property type="entry name" value="Retrovirus zinc finger-like domains"/>
    <property type="match status" value="1"/>
</dbReference>
<evidence type="ECO:0000259" key="3">
    <source>
        <dbReference type="PROSITE" id="PS50158"/>
    </source>
</evidence>
<feature type="compositionally biased region" description="Polar residues" evidence="2">
    <location>
        <begin position="244"/>
        <end position="253"/>
    </location>
</feature>
<keyword evidence="1" id="KW-0863">Zinc-finger</keyword>
<dbReference type="EMBL" id="JAFFHB010000009">
    <property type="protein sequence ID" value="KAK4661674.1"/>
    <property type="molecule type" value="Genomic_DNA"/>
</dbReference>
<feature type="compositionally biased region" description="Low complexity" evidence="2">
    <location>
        <begin position="40"/>
        <end position="69"/>
    </location>
</feature>
<dbReference type="GeneID" id="87935996"/>
<gene>
    <name evidence="4" type="ORF">QC763_706650</name>
</gene>
<feature type="compositionally biased region" description="Low complexity" evidence="2">
    <location>
        <begin position="208"/>
        <end position="222"/>
    </location>
</feature>
<feature type="compositionally biased region" description="Gly residues" evidence="2">
    <location>
        <begin position="297"/>
        <end position="310"/>
    </location>
</feature>
<evidence type="ECO:0000256" key="2">
    <source>
        <dbReference type="SAM" id="MobiDB-lite"/>
    </source>
</evidence>
<feature type="compositionally biased region" description="Basic and acidic residues" evidence="2">
    <location>
        <begin position="331"/>
        <end position="341"/>
    </location>
</feature>
<name>A0ABR0H1B7_9PEZI</name>
<comment type="caution">
    <text evidence="4">The sequence shown here is derived from an EMBL/GenBank/DDBJ whole genome shotgun (WGS) entry which is preliminary data.</text>
</comment>
<evidence type="ECO:0000313" key="4">
    <source>
        <dbReference type="EMBL" id="KAK4661674.1"/>
    </source>
</evidence>
<dbReference type="InterPro" id="IPR036875">
    <property type="entry name" value="Znf_CCHC_sf"/>
</dbReference>
<dbReference type="RefSeq" id="XP_062761640.1">
    <property type="nucleotide sequence ID" value="XM_062915653.1"/>
</dbReference>
<feature type="region of interest" description="Disordered" evidence="2">
    <location>
        <begin position="40"/>
        <end position="100"/>
    </location>
</feature>
<evidence type="ECO:0000313" key="5">
    <source>
        <dbReference type="Proteomes" id="UP001326199"/>
    </source>
</evidence>
<sequence length="341" mass="36359">MPPPKSTQNEYLLPMKEAPAAKTMSSRLMTMKFMQRGAALSAAANNNSPTTPVSATTPTPATPKAAGNDNDNDNDITSSSKRRKYSHAPSFASTAAPQPPLYDQAAIQAAIEEEEKKRIAAVERRAAELGDSHWVLEGVNTGVKKGAKKPLNVVQVGFAQIDYGSSRIAYSGVEDDNPFEEGSAGAAPPLMRFNMKKAEAPKIKSDESSSSDNSDSDSGSVSDDSDSDSSSDEKKTTKNRQQPRGRQQNTNDSASRKRGRSSTLSTKKAEEQKRAQELASQRRKKEVKLNRLSSISGAGGLSSISGGGGLSSPKTSLANMTCHGCGKLGHKNADCPNKRRR</sequence>
<organism evidence="4 5">
    <name type="scientific">Podospora pseudopauciseta</name>
    <dbReference type="NCBI Taxonomy" id="2093780"/>
    <lineage>
        <taxon>Eukaryota</taxon>
        <taxon>Fungi</taxon>
        <taxon>Dikarya</taxon>
        <taxon>Ascomycota</taxon>
        <taxon>Pezizomycotina</taxon>
        <taxon>Sordariomycetes</taxon>
        <taxon>Sordariomycetidae</taxon>
        <taxon>Sordariales</taxon>
        <taxon>Podosporaceae</taxon>
        <taxon>Podospora</taxon>
    </lineage>
</organism>
<feature type="region of interest" description="Disordered" evidence="2">
    <location>
        <begin position="170"/>
        <end position="341"/>
    </location>
</feature>
<protein>
    <recommendedName>
        <fullName evidence="3">CCHC-type domain-containing protein</fullName>
    </recommendedName>
</protein>
<keyword evidence="1" id="KW-0862">Zinc</keyword>
<dbReference type="PROSITE" id="PS50158">
    <property type="entry name" value="ZF_CCHC"/>
    <property type="match status" value="1"/>
</dbReference>
<dbReference type="Proteomes" id="UP001326199">
    <property type="component" value="Unassembled WGS sequence"/>
</dbReference>
<feature type="compositionally biased region" description="Basic and acidic residues" evidence="2">
    <location>
        <begin position="267"/>
        <end position="276"/>
    </location>
</feature>
<feature type="domain" description="CCHC-type" evidence="3">
    <location>
        <begin position="322"/>
        <end position="337"/>
    </location>
</feature>
<proteinExistence type="predicted"/>
<feature type="compositionally biased region" description="Basic and acidic residues" evidence="2">
    <location>
        <begin position="196"/>
        <end position="207"/>
    </location>
</feature>
<keyword evidence="5" id="KW-1185">Reference proteome</keyword>